<reference evidence="2 3" key="1">
    <citation type="journal article" date="2012" name="J. Bacteriol.">
        <title>Complete genome sequences of Methylophaga sp. strain JAM1 and Methylophaga sp. strain JAM7.</title>
        <authorList>
            <person name="Villeneuve C."/>
            <person name="Martineau C."/>
            <person name="Mauffrey F."/>
            <person name="Villemur R."/>
        </authorList>
    </citation>
    <scope>NUCLEOTIDE SEQUENCE [LARGE SCALE GENOMIC DNA]</scope>
    <source>
        <strain evidence="2 3">JAM7</strain>
    </source>
</reference>
<dbReference type="HOGENOM" id="CLU_1276408_0_0_6"/>
<feature type="compositionally biased region" description="Basic and acidic residues" evidence="1">
    <location>
        <begin position="10"/>
        <end position="19"/>
    </location>
</feature>
<gene>
    <name evidence="2" type="ordered locus">Q7C_951</name>
</gene>
<dbReference type="STRING" id="754477.Q7C_951"/>
<feature type="region of interest" description="Disordered" evidence="1">
    <location>
        <begin position="1"/>
        <end position="216"/>
    </location>
</feature>
<dbReference type="AlphaFoldDB" id="I1YGS7"/>
<dbReference type="Proteomes" id="UP000009145">
    <property type="component" value="Chromosome"/>
</dbReference>
<feature type="compositionally biased region" description="Basic and acidic residues" evidence="1">
    <location>
        <begin position="87"/>
        <end position="103"/>
    </location>
</feature>
<protein>
    <submittedName>
        <fullName evidence="2">Uncharacterized protein</fullName>
    </submittedName>
</protein>
<keyword evidence="3" id="KW-1185">Reference proteome</keyword>
<feature type="compositionally biased region" description="Low complexity" evidence="1">
    <location>
        <begin position="172"/>
        <end position="184"/>
    </location>
</feature>
<feature type="compositionally biased region" description="Basic residues" evidence="1">
    <location>
        <begin position="207"/>
        <end position="216"/>
    </location>
</feature>
<feature type="compositionally biased region" description="Basic residues" evidence="1">
    <location>
        <begin position="122"/>
        <end position="133"/>
    </location>
</feature>
<accession>I1YGS7</accession>
<evidence type="ECO:0000313" key="2">
    <source>
        <dbReference type="EMBL" id="AFJ02120.1"/>
    </source>
</evidence>
<feature type="compositionally biased region" description="Basic residues" evidence="1">
    <location>
        <begin position="144"/>
        <end position="157"/>
    </location>
</feature>
<dbReference type="KEGG" id="mec:Q7C_951"/>
<evidence type="ECO:0000256" key="1">
    <source>
        <dbReference type="SAM" id="MobiDB-lite"/>
    </source>
</evidence>
<dbReference type="PATRIC" id="fig|754477.3.peg.941"/>
<proteinExistence type="predicted"/>
<feature type="compositionally biased region" description="Low complexity" evidence="1">
    <location>
        <begin position="45"/>
        <end position="57"/>
    </location>
</feature>
<evidence type="ECO:0000313" key="3">
    <source>
        <dbReference type="Proteomes" id="UP000009145"/>
    </source>
</evidence>
<feature type="compositionally biased region" description="Low complexity" evidence="1">
    <location>
        <begin position="26"/>
        <end position="35"/>
    </location>
</feature>
<organism evidence="2 3">
    <name type="scientific">Methylophaga frappieri (strain ATCC BAA-2434 / DSM 25690 / JAM7)</name>
    <dbReference type="NCBI Taxonomy" id="754477"/>
    <lineage>
        <taxon>Bacteria</taxon>
        <taxon>Pseudomonadati</taxon>
        <taxon>Pseudomonadota</taxon>
        <taxon>Gammaproteobacteria</taxon>
        <taxon>Thiotrichales</taxon>
        <taxon>Piscirickettsiaceae</taxon>
        <taxon>Methylophaga</taxon>
    </lineage>
</organism>
<sequence precursor="true">MLCTTGHARACRENGDDRPPRRRFPRAPQRPQEPGQGPGSELRFQGAQAGRQSQQRQVLGAPAWRDGWHRPAARLAPGARPHGGALRGREADAHVPARDHQDAAGESPAGQPAVARQAPALHRARRRGPRRRSGPSLRAADRRGRPRRLQGTLRRRPAPFPLHPLARGWRGAGRPAHLHAAPHGPHGGRPGHWPRLGGCQPLEHRQPAHAHRRARA</sequence>
<dbReference type="EMBL" id="CP003380">
    <property type="protein sequence ID" value="AFJ02120.1"/>
    <property type="molecule type" value="Genomic_DNA"/>
</dbReference>
<feature type="compositionally biased region" description="Low complexity" evidence="1">
    <location>
        <begin position="73"/>
        <end position="84"/>
    </location>
</feature>
<name>I1YGS7_METFJ</name>